<comment type="subcellular location">
    <subcellularLocation>
        <location evidence="2">Cell membrane</location>
    </subcellularLocation>
</comment>
<dbReference type="PRINTS" id="PR00344">
    <property type="entry name" value="BCTRLSENSOR"/>
</dbReference>
<keyword evidence="14" id="KW-1185">Reference proteome</keyword>
<dbReference type="InterPro" id="IPR000700">
    <property type="entry name" value="PAS-assoc_C"/>
</dbReference>
<feature type="compositionally biased region" description="Basic and acidic residues" evidence="8">
    <location>
        <begin position="1"/>
        <end position="10"/>
    </location>
</feature>
<feature type="domain" description="PAC" evidence="12">
    <location>
        <begin position="462"/>
        <end position="517"/>
    </location>
</feature>
<dbReference type="SUPFAM" id="SSF55785">
    <property type="entry name" value="PYP-like sensor domain (PAS domain)"/>
    <property type="match status" value="1"/>
</dbReference>
<sequence length="758" mass="81434">MSDSPADHLSDSIGTRQDSRDAVATDAARAGDPTPGPGPGTRMVPLDRQWRHFRAVLRIVVLACVVCAVLLQPFVLPADTREVVTSVATVVSGAFLAVSSWLRARHTIGRRRRFWRLVMLAVLLAMLGNGWTAAVGADPVASPSRVGDLSITLALVVAIAAVLGYPSIRRRGIDHVVVFLDGFLVGGAILVISSTLVYAPLLDLTRGSSLTSTVSTMLNPVLDVTVLVVVILALLRSRGADRRALLLLALGFSCWIPSDLAYAVLVAKGDFRFGTPLDLGWIVGYALVALAAWYPSVETDTPEDSGKPTQVPDTALVYTALISAAAVQVLSGAVDLNAASRALWLALAVAVAGRQILLTRDNVALRRSLEQRVQEQTEDLRRLARQTEVLLTSVDDGIYGVDASGDLTFVNPSGARALGYAGPDLLGRNAHDVFHVASEDGGSYPYSGCYIAEAIDTGTVTSAQDDVYIRADGSTFPVEISASPLVDERPDARTVRGAVVVFRDVTQRREVERMKNEFLSVVSHELRTPLTSIRGSLDLVVSGVLGELAPRARSLLSTAADSTERLTRLINDILDLERIESGTRTMELTTIEAGELLTRSATEMAGLARSTGVRVEVRPSPGRVVADPDRIVQTLTNLVNNAIKFSSEGQTVVLDTRLEDGHVLFRVRDQGRGIPEDRLQSVFERFEQVDSSDSRQKGGTGLGLAISRGIVERHGGQIWMESTLGEGTTVFFTLPRPGHARQPRTRPAALAGTERSRS</sequence>
<dbReference type="Pfam" id="PF02518">
    <property type="entry name" value="HATPase_c"/>
    <property type="match status" value="1"/>
</dbReference>
<feature type="transmembrane region" description="Helical" evidence="9">
    <location>
        <begin position="177"/>
        <end position="197"/>
    </location>
</feature>
<dbReference type="SMART" id="SM00091">
    <property type="entry name" value="PAS"/>
    <property type="match status" value="1"/>
</dbReference>
<evidence type="ECO:0000256" key="1">
    <source>
        <dbReference type="ARBA" id="ARBA00000085"/>
    </source>
</evidence>
<dbReference type="InterPro" id="IPR004358">
    <property type="entry name" value="Sig_transdc_His_kin-like_C"/>
</dbReference>
<keyword evidence="6" id="KW-0418">Kinase</keyword>
<dbReference type="EC" id="2.7.13.3" evidence="3"/>
<name>A0ABN1UMV0_9ACTN</name>
<evidence type="ECO:0000256" key="7">
    <source>
        <dbReference type="ARBA" id="ARBA00023012"/>
    </source>
</evidence>
<feature type="transmembrane region" description="Helical" evidence="9">
    <location>
        <begin position="217"/>
        <end position="235"/>
    </location>
</feature>
<keyword evidence="4" id="KW-0597">Phosphoprotein</keyword>
<dbReference type="SMART" id="SM00387">
    <property type="entry name" value="HATPase_c"/>
    <property type="match status" value="1"/>
</dbReference>
<dbReference type="PROSITE" id="PS50109">
    <property type="entry name" value="HIS_KIN"/>
    <property type="match status" value="1"/>
</dbReference>
<accession>A0ABN1UMV0</accession>
<dbReference type="SUPFAM" id="SSF55874">
    <property type="entry name" value="ATPase domain of HSP90 chaperone/DNA topoisomerase II/histidine kinase"/>
    <property type="match status" value="1"/>
</dbReference>
<feature type="transmembrane region" description="Helical" evidence="9">
    <location>
        <begin position="55"/>
        <end position="77"/>
    </location>
</feature>
<feature type="transmembrane region" description="Helical" evidence="9">
    <location>
        <begin position="114"/>
        <end position="134"/>
    </location>
</feature>
<comment type="catalytic activity">
    <reaction evidence="1">
        <text>ATP + protein L-histidine = ADP + protein N-phospho-L-histidine.</text>
        <dbReference type="EC" id="2.7.13.3"/>
    </reaction>
</comment>
<keyword evidence="5" id="KW-0808">Transferase</keyword>
<dbReference type="InterPro" id="IPR035965">
    <property type="entry name" value="PAS-like_dom_sf"/>
</dbReference>
<evidence type="ECO:0000256" key="5">
    <source>
        <dbReference type="ARBA" id="ARBA00022679"/>
    </source>
</evidence>
<evidence type="ECO:0000256" key="3">
    <source>
        <dbReference type="ARBA" id="ARBA00012438"/>
    </source>
</evidence>
<dbReference type="PROSITE" id="PS50112">
    <property type="entry name" value="PAS"/>
    <property type="match status" value="1"/>
</dbReference>
<dbReference type="Gene3D" id="3.30.565.10">
    <property type="entry name" value="Histidine kinase-like ATPase, C-terminal domain"/>
    <property type="match status" value="1"/>
</dbReference>
<evidence type="ECO:0000256" key="8">
    <source>
        <dbReference type="SAM" id="MobiDB-lite"/>
    </source>
</evidence>
<feature type="transmembrane region" description="Helical" evidence="9">
    <location>
        <begin position="244"/>
        <end position="265"/>
    </location>
</feature>
<gene>
    <name evidence="13" type="ORF">GCM10009606_40920</name>
</gene>
<dbReference type="Pfam" id="PF13426">
    <property type="entry name" value="PAS_9"/>
    <property type="match status" value="1"/>
</dbReference>
<evidence type="ECO:0000256" key="2">
    <source>
        <dbReference type="ARBA" id="ARBA00004236"/>
    </source>
</evidence>
<organism evidence="13 14">
    <name type="scientific">Nocardioides aquiterrae</name>
    <dbReference type="NCBI Taxonomy" id="203799"/>
    <lineage>
        <taxon>Bacteria</taxon>
        <taxon>Bacillati</taxon>
        <taxon>Actinomycetota</taxon>
        <taxon>Actinomycetes</taxon>
        <taxon>Propionibacteriales</taxon>
        <taxon>Nocardioidaceae</taxon>
        <taxon>Nocardioides</taxon>
    </lineage>
</organism>
<feature type="region of interest" description="Disordered" evidence="8">
    <location>
        <begin position="734"/>
        <end position="758"/>
    </location>
</feature>
<evidence type="ECO:0000256" key="9">
    <source>
        <dbReference type="SAM" id="Phobius"/>
    </source>
</evidence>
<feature type="transmembrane region" description="Helical" evidence="9">
    <location>
        <begin position="83"/>
        <end position="102"/>
    </location>
</feature>
<dbReference type="CDD" id="cd16922">
    <property type="entry name" value="HATPase_EvgS-ArcB-TorS-like"/>
    <property type="match status" value="1"/>
</dbReference>
<dbReference type="Proteomes" id="UP001499979">
    <property type="component" value="Unassembled WGS sequence"/>
</dbReference>
<feature type="region of interest" description="Disordered" evidence="8">
    <location>
        <begin position="1"/>
        <end position="43"/>
    </location>
</feature>
<dbReference type="Pfam" id="PF00512">
    <property type="entry name" value="HisKA"/>
    <property type="match status" value="1"/>
</dbReference>
<feature type="transmembrane region" description="Helical" evidence="9">
    <location>
        <begin position="146"/>
        <end position="165"/>
    </location>
</feature>
<feature type="domain" description="PAS" evidence="11">
    <location>
        <begin position="383"/>
        <end position="435"/>
    </location>
</feature>
<evidence type="ECO:0000256" key="6">
    <source>
        <dbReference type="ARBA" id="ARBA00022777"/>
    </source>
</evidence>
<evidence type="ECO:0000313" key="13">
    <source>
        <dbReference type="EMBL" id="GAA1158884.1"/>
    </source>
</evidence>
<dbReference type="SMART" id="SM00086">
    <property type="entry name" value="PAC"/>
    <property type="match status" value="1"/>
</dbReference>
<dbReference type="Gene3D" id="3.30.450.20">
    <property type="entry name" value="PAS domain"/>
    <property type="match status" value="1"/>
</dbReference>
<dbReference type="NCBIfam" id="TIGR00229">
    <property type="entry name" value="sensory_box"/>
    <property type="match status" value="1"/>
</dbReference>
<evidence type="ECO:0000259" key="11">
    <source>
        <dbReference type="PROSITE" id="PS50112"/>
    </source>
</evidence>
<dbReference type="CDD" id="cd00082">
    <property type="entry name" value="HisKA"/>
    <property type="match status" value="1"/>
</dbReference>
<evidence type="ECO:0000259" key="12">
    <source>
        <dbReference type="PROSITE" id="PS50113"/>
    </source>
</evidence>
<dbReference type="InterPro" id="IPR000014">
    <property type="entry name" value="PAS"/>
</dbReference>
<keyword evidence="9" id="KW-0472">Membrane</keyword>
<feature type="domain" description="Histidine kinase" evidence="10">
    <location>
        <begin position="521"/>
        <end position="738"/>
    </location>
</feature>
<keyword evidence="9" id="KW-0812">Transmembrane</keyword>
<dbReference type="PANTHER" id="PTHR43047">
    <property type="entry name" value="TWO-COMPONENT HISTIDINE PROTEIN KINASE"/>
    <property type="match status" value="1"/>
</dbReference>
<dbReference type="InterPro" id="IPR005467">
    <property type="entry name" value="His_kinase_dom"/>
</dbReference>
<reference evidence="13 14" key="1">
    <citation type="journal article" date="2019" name="Int. J. Syst. Evol. Microbiol.">
        <title>The Global Catalogue of Microorganisms (GCM) 10K type strain sequencing project: providing services to taxonomists for standard genome sequencing and annotation.</title>
        <authorList>
            <consortium name="The Broad Institute Genomics Platform"/>
            <consortium name="The Broad Institute Genome Sequencing Center for Infectious Disease"/>
            <person name="Wu L."/>
            <person name="Ma J."/>
        </authorList>
    </citation>
    <scope>NUCLEOTIDE SEQUENCE [LARGE SCALE GENOMIC DNA]</scope>
    <source>
        <strain evidence="13 14">JCM 11813</strain>
    </source>
</reference>
<dbReference type="EMBL" id="BAAAJE010000026">
    <property type="protein sequence ID" value="GAA1158884.1"/>
    <property type="molecule type" value="Genomic_DNA"/>
</dbReference>
<dbReference type="Gene3D" id="1.10.287.130">
    <property type="match status" value="1"/>
</dbReference>
<proteinExistence type="predicted"/>
<dbReference type="SMART" id="SM00388">
    <property type="entry name" value="HisKA"/>
    <property type="match status" value="1"/>
</dbReference>
<protein>
    <recommendedName>
        <fullName evidence="3">histidine kinase</fullName>
        <ecNumber evidence="3">2.7.13.3</ecNumber>
    </recommendedName>
</protein>
<dbReference type="InterPro" id="IPR036097">
    <property type="entry name" value="HisK_dim/P_sf"/>
</dbReference>
<dbReference type="InterPro" id="IPR036890">
    <property type="entry name" value="HATPase_C_sf"/>
</dbReference>
<evidence type="ECO:0000256" key="4">
    <source>
        <dbReference type="ARBA" id="ARBA00022553"/>
    </source>
</evidence>
<dbReference type="InterPro" id="IPR001610">
    <property type="entry name" value="PAC"/>
</dbReference>
<dbReference type="SUPFAM" id="SSF47384">
    <property type="entry name" value="Homodimeric domain of signal transducing histidine kinase"/>
    <property type="match status" value="1"/>
</dbReference>
<evidence type="ECO:0000259" key="10">
    <source>
        <dbReference type="PROSITE" id="PS50109"/>
    </source>
</evidence>
<dbReference type="CDD" id="cd00130">
    <property type="entry name" value="PAS"/>
    <property type="match status" value="1"/>
</dbReference>
<keyword evidence="9" id="KW-1133">Transmembrane helix</keyword>
<dbReference type="InterPro" id="IPR003594">
    <property type="entry name" value="HATPase_dom"/>
</dbReference>
<evidence type="ECO:0000313" key="14">
    <source>
        <dbReference type="Proteomes" id="UP001499979"/>
    </source>
</evidence>
<dbReference type="InterPro" id="IPR003661">
    <property type="entry name" value="HisK_dim/P_dom"/>
</dbReference>
<dbReference type="PANTHER" id="PTHR43047:SF72">
    <property type="entry name" value="OSMOSENSING HISTIDINE PROTEIN KINASE SLN1"/>
    <property type="match status" value="1"/>
</dbReference>
<dbReference type="PROSITE" id="PS50113">
    <property type="entry name" value="PAC"/>
    <property type="match status" value="1"/>
</dbReference>
<comment type="caution">
    <text evidence="13">The sequence shown here is derived from an EMBL/GenBank/DDBJ whole genome shotgun (WGS) entry which is preliminary data.</text>
</comment>
<keyword evidence="7" id="KW-0902">Two-component regulatory system</keyword>